<dbReference type="Gene3D" id="3.30.2010.10">
    <property type="entry name" value="Metalloproteases ('zincins'), catalytic domain"/>
    <property type="match status" value="1"/>
</dbReference>
<evidence type="ECO:0000256" key="2">
    <source>
        <dbReference type="ARBA" id="ARBA00022723"/>
    </source>
</evidence>
<gene>
    <name evidence="8" type="primary">yggG_2</name>
    <name evidence="8" type="ORF">NCTC13294_00877</name>
</gene>
<dbReference type="InterPro" id="IPR001915">
    <property type="entry name" value="Peptidase_M48"/>
</dbReference>
<evidence type="ECO:0000256" key="6">
    <source>
        <dbReference type="RuleBase" id="RU003983"/>
    </source>
</evidence>
<dbReference type="GO" id="GO:0046872">
    <property type="term" value="F:metal ion binding"/>
    <property type="evidence" value="ECO:0007669"/>
    <property type="project" value="UniProtKB-KW"/>
</dbReference>
<dbReference type="Proteomes" id="UP000254572">
    <property type="component" value="Unassembled WGS sequence"/>
</dbReference>
<name>A0A381E3Z3_9GAMM</name>
<reference evidence="8 9" key="1">
    <citation type="submission" date="2018-06" db="EMBL/GenBank/DDBJ databases">
        <authorList>
            <consortium name="Pathogen Informatics"/>
            <person name="Doyle S."/>
        </authorList>
    </citation>
    <scope>NUCLEOTIDE SEQUENCE [LARGE SCALE GENOMIC DNA]</scope>
    <source>
        <strain evidence="8 9">NCTC13294</strain>
    </source>
</reference>
<accession>A0A381E3Z3</accession>
<comment type="cofactor">
    <cofactor evidence="6">
        <name>Zn(2+)</name>
        <dbReference type="ChEBI" id="CHEBI:29105"/>
    </cofactor>
    <text evidence="6">Binds 1 zinc ion per subunit.</text>
</comment>
<comment type="similarity">
    <text evidence="6">Belongs to the peptidase M48 family.</text>
</comment>
<feature type="domain" description="Peptidase M48" evidence="7">
    <location>
        <begin position="60"/>
        <end position="247"/>
    </location>
</feature>
<dbReference type="InterPro" id="IPR051156">
    <property type="entry name" value="Mito/Outer_Membr_Metalloprot"/>
</dbReference>
<dbReference type="PROSITE" id="PS51257">
    <property type="entry name" value="PROKAR_LIPOPROTEIN"/>
    <property type="match status" value="1"/>
</dbReference>
<keyword evidence="5 6" id="KW-0482">Metalloprotease</keyword>
<keyword evidence="9" id="KW-1185">Reference proteome</keyword>
<dbReference type="CDD" id="cd07331">
    <property type="entry name" value="M48C_Oma1_like"/>
    <property type="match status" value="1"/>
</dbReference>
<evidence type="ECO:0000313" key="8">
    <source>
        <dbReference type="EMBL" id="SUX20956.1"/>
    </source>
</evidence>
<dbReference type="EMBL" id="UFUW01000001">
    <property type="protein sequence ID" value="SUX20956.1"/>
    <property type="molecule type" value="Genomic_DNA"/>
</dbReference>
<dbReference type="PANTHER" id="PTHR22726:SF1">
    <property type="entry name" value="METALLOENDOPEPTIDASE OMA1, MITOCHONDRIAL"/>
    <property type="match status" value="1"/>
</dbReference>
<evidence type="ECO:0000259" key="7">
    <source>
        <dbReference type="Pfam" id="PF01435"/>
    </source>
</evidence>
<evidence type="ECO:0000256" key="3">
    <source>
        <dbReference type="ARBA" id="ARBA00022801"/>
    </source>
</evidence>
<evidence type="ECO:0000256" key="1">
    <source>
        <dbReference type="ARBA" id="ARBA00022670"/>
    </source>
</evidence>
<evidence type="ECO:0000256" key="5">
    <source>
        <dbReference type="ARBA" id="ARBA00023049"/>
    </source>
</evidence>
<dbReference type="GO" id="GO:0051603">
    <property type="term" value="P:proteolysis involved in protein catabolic process"/>
    <property type="evidence" value="ECO:0007669"/>
    <property type="project" value="TreeGrafter"/>
</dbReference>
<sequence length="262" mass="28317">MKFKKILYISAITLIAGCESMADLAGYNSQALNLKAAQSYNTLLSEAQSENALDTRSPTAQRVHQVFNRMVPIADADNRTGVPFQWQMNVIRSSELNAWAMPGGKMAVYSGLVEKLHLTDDELAAVIGHEMTHALREHTKAQVGQQLLTGLGMQIGGAVLASQGNINPNMIDMGSGLLAEYGINKPFSRQHETEADIGGLMLMARAGYNPQAAINVWQKMAQAGGGSTPTFLSTHPSGADRIAVLQQYLPEAMGIYQQSRGR</sequence>
<dbReference type="GO" id="GO:0004222">
    <property type="term" value="F:metalloendopeptidase activity"/>
    <property type="evidence" value="ECO:0007669"/>
    <property type="project" value="InterPro"/>
</dbReference>
<keyword evidence="1 6" id="KW-0645">Protease</keyword>
<dbReference type="Pfam" id="PF01435">
    <property type="entry name" value="Peptidase_M48"/>
    <property type="match status" value="1"/>
</dbReference>
<keyword evidence="3 6" id="KW-0378">Hydrolase</keyword>
<keyword evidence="4 6" id="KW-0862">Zinc</keyword>
<dbReference type="PANTHER" id="PTHR22726">
    <property type="entry name" value="METALLOENDOPEPTIDASE OMA1"/>
    <property type="match status" value="1"/>
</dbReference>
<dbReference type="AlphaFoldDB" id="A0A381E3Z3"/>
<dbReference type="GO" id="GO:0016020">
    <property type="term" value="C:membrane"/>
    <property type="evidence" value="ECO:0007669"/>
    <property type="project" value="TreeGrafter"/>
</dbReference>
<dbReference type="OrthoDB" id="9810445at2"/>
<dbReference type="RefSeq" id="WP_006984387.1">
    <property type="nucleotide sequence ID" value="NZ_CABMOK010000020.1"/>
</dbReference>
<proteinExistence type="inferred from homology"/>
<keyword evidence="2" id="KW-0479">Metal-binding</keyword>
<dbReference type="EC" id="3.4.24.-" evidence="8"/>
<organism evidence="8 9">
    <name type="scientific">Cardiobacterium valvarum</name>
    <dbReference type="NCBI Taxonomy" id="194702"/>
    <lineage>
        <taxon>Bacteria</taxon>
        <taxon>Pseudomonadati</taxon>
        <taxon>Pseudomonadota</taxon>
        <taxon>Gammaproteobacteria</taxon>
        <taxon>Cardiobacteriales</taxon>
        <taxon>Cardiobacteriaceae</taxon>
        <taxon>Cardiobacterium</taxon>
    </lineage>
</organism>
<protein>
    <submittedName>
        <fullName evidence="8">Uncharacterized metalloprotease yggG</fullName>
        <ecNumber evidence="8">3.4.24.-</ecNumber>
    </submittedName>
</protein>
<evidence type="ECO:0000256" key="4">
    <source>
        <dbReference type="ARBA" id="ARBA00022833"/>
    </source>
</evidence>
<evidence type="ECO:0000313" key="9">
    <source>
        <dbReference type="Proteomes" id="UP000254572"/>
    </source>
</evidence>